<organism evidence="1 2">
    <name type="scientific">Azohydromonas caseinilytica</name>
    <dbReference type="NCBI Taxonomy" id="2728836"/>
    <lineage>
        <taxon>Bacteria</taxon>
        <taxon>Pseudomonadati</taxon>
        <taxon>Pseudomonadota</taxon>
        <taxon>Betaproteobacteria</taxon>
        <taxon>Burkholderiales</taxon>
        <taxon>Sphaerotilaceae</taxon>
        <taxon>Azohydromonas</taxon>
    </lineage>
</organism>
<dbReference type="Proteomes" id="UP000574067">
    <property type="component" value="Unassembled WGS sequence"/>
</dbReference>
<evidence type="ECO:0000313" key="2">
    <source>
        <dbReference type="Proteomes" id="UP000574067"/>
    </source>
</evidence>
<evidence type="ECO:0000313" key="1">
    <source>
        <dbReference type="EMBL" id="NML15588.1"/>
    </source>
</evidence>
<dbReference type="AlphaFoldDB" id="A0A848F8N4"/>
<sequence>MTIEQRVTARLEELVRQAGPLTAGNNAGNATSAQQAHECAGWLIAAQSMVHLVCPVGHPYRNAIDMLAVSAAGPLTAGLNRTVGVAQQTVIRLLEDARAGLLATVANAARAEVFDEFLDHAKEYHRRDRKNEAGTIAGVVFEDTIRRLCDKQGITQKGVPLDRLISELTGKGLLTSTKAKRARTAAHVRTKATHAQWEEFALSDVDETIRVTTELVELLES</sequence>
<comment type="caution">
    <text evidence="1">The sequence shown here is derived from an EMBL/GenBank/DDBJ whole genome shotgun (WGS) entry which is preliminary data.</text>
</comment>
<dbReference type="RefSeq" id="WP_169160480.1">
    <property type="nucleotide sequence ID" value="NZ_JABBFW010000006.1"/>
</dbReference>
<reference evidence="1 2" key="1">
    <citation type="submission" date="2020-04" db="EMBL/GenBank/DDBJ databases">
        <title>Azohydromonas sp. isolated from soil.</title>
        <authorList>
            <person name="Dahal R.H."/>
        </authorList>
    </citation>
    <scope>NUCLEOTIDE SEQUENCE [LARGE SCALE GENOMIC DNA]</scope>
    <source>
        <strain evidence="1 2">G-1-1-14</strain>
    </source>
</reference>
<evidence type="ECO:0008006" key="3">
    <source>
        <dbReference type="Google" id="ProtNLM"/>
    </source>
</evidence>
<dbReference type="EMBL" id="JABBFW010000006">
    <property type="protein sequence ID" value="NML15588.1"/>
    <property type="molecule type" value="Genomic_DNA"/>
</dbReference>
<proteinExistence type="predicted"/>
<gene>
    <name evidence="1" type="ORF">HHL10_11475</name>
</gene>
<protein>
    <recommendedName>
        <fullName evidence="3">DUF4145 domain-containing protein</fullName>
    </recommendedName>
</protein>
<name>A0A848F8N4_9BURK</name>
<keyword evidence="2" id="KW-1185">Reference proteome</keyword>
<accession>A0A848F8N4</accession>